<dbReference type="EMBL" id="CAESGF010000002">
    <property type="protein sequence ID" value="CAB4362688.1"/>
    <property type="molecule type" value="Genomic_DNA"/>
</dbReference>
<dbReference type="EMBL" id="CAFBMT010000001">
    <property type="protein sequence ID" value="CAB4911662.1"/>
    <property type="molecule type" value="Genomic_DNA"/>
</dbReference>
<evidence type="ECO:0000313" key="2">
    <source>
        <dbReference type="EMBL" id="CAB4707908.1"/>
    </source>
</evidence>
<dbReference type="EMBL" id="CAFAAV010000018">
    <property type="protein sequence ID" value="CAB4805473.1"/>
    <property type="molecule type" value="Genomic_DNA"/>
</dbReference>
<evidence type="ECO:0000313" key="3">
    <source>
        <dbReference type="EMBL" id="CAB4805473.1"/>
    </source>
</evidence>
<reference evidence="1" key="1">
    <citation type="submission" date="2020-05" db="EMBL/GenBank/DDBJ databases">
        <authorList>
            <person name="Chiriac C."/>
            <person name="Salcher M."/>
            <person name="Ghai R."/>
            <person name="Kavagutti S V."/>
        </authorList>
    </citation>
    <scope>NUCLEOTIDE SEQUENCE</scope>
</reference>
<evidence type="ECO:0000313" key="5">
    <source>
        <dbReference type="EMBL" id="CAB5009219.1"/>
    </source>
</evidence>
<proteinExistence type="predicted"/>
<dbReference type="AlphaFoldDB" id="A0A6J6A319"/>
<gene>
    <name evidence="2" type="ORF">UFOPK2656_00471</name>
    <name evidence="3" type="ORF">UFOPK3099_00387</name>
    <name evidence="4" type="ORF">UFOPK3651_00239</name>
    <name evidence="5" type="ORF">UFOPK3931_02712</name>
    <name evidence="1" type="ORF">UFOPK4189_00468</name>
</gene>
<sequence length="144" mass="15408">MNIDTAAFFAALADEMNAHPEQFRVLGECDMSTALVMRSPAGDFAVAITFEGLRCEGVAAIPPGDADHADYFLDGPLSAWQSMFDDILANGAASGRQTINSLALLGTDIRVRGTDPMGTDKFSRFNQTLQEYLDGAARMAAVAR</sequence>
<organism evidence="1">
    <name type="scientific">freshwater metagenome</name>
    <dbReference type="NCBI Taxonomy" id="449393"/>
    <lineage>
        <taxon>unclassified sequences</taxon>
        <taxon>metagenomes</taxon>
        <taxon>ecological metagenomes</taxon>
    </lineage>
</organism>
<accession>A0A6J6A319</accession>
<protein>
    <submittedName>
        <fullName evidence="1">Unannotated protein</fullName>
    </submittedName>
</protein>
<name>A0A6J6A319_9ZZZZ</name>
<dbReference type="EMBL" id="CAEZYF010000002">
    <property type="protein sequence ID" value="CAB4707908.1"/>
    <property type="molecule type" value="Genomic_DNA"/>
</dbReference>
<evidence type="ECO:0000313" key="4">
    <source>
        <dbReference type="EMBL" id="CAB4911662.1"/>
    </source>
</evidence>
<evidence type="ECO:0000313" key="1">
    <source>
        <dbReference type="EMBL" id="CAB4362688.1"/>
    </source>
</evidence>
<dbReference type="EMBL" id="CAFBOL010000101">
    <property type="protein sequence ID" value="CAB5009219.1"/>
    <property type="molecule type" value="Genomic_DNA"/>
</dbReference>